<dbReference type="SMART" id="SM00382">
    <property type="entry name" value="AAA"/>
    <property type="match status" value="1"/>
</dbReference>
<comment type="similarity">
    <text evidence="1">Belongs to the ABC transporter superfamily.</text>
</comment>
<dbReference type="AlphaFoldDB" id="A0A4R3YQ25"/>
<evidence type="ECO:0000256" key="3">
    <source>
        <dbReference type="ARBA" id="ARBA00022741"/>
    </source>
</evidence>
<evidence type="ECO:0000313" key="6">
    <source>
        <dbReference type="EMBL" id="TCV94422.1"/>
    </source>
</evidence>
<name>A0A4R3YQ25_9GAMM</name>
<evidence type="ECO:0000256" key="2">
    <source>
        <dbReference type="ARBA" id="ARBA00022448"/>
    </source>
</evidence>
<accession>A0A4R3YQ25</accession>
<dbReference type="RefSeq" id="WP_131866208.1">
    <property type="nucleotide sequence ID" value="NZ_SMCR01000007.1"/>
</dbReference>
<evidence type="ECO:0000256" key="1">
    <source>
        <dbReference type="ARBA" id="ARBA00005417"/>
    </source>
</evidence>
<keyword evidence="3" id="KW-0547">Nucleotide-binding</keyword>
<dbReference type="PROSITE" id="PS00211">
    <property type="entry name" value="ABC_TRANSPORTER_1"/>
    <property type="match status" value="1"/>
</dbReference>
<dbReference type="CDD" id="cd03235">
    <property type="entry name" value="ABC_Metallic_Cations"/>
    <property type="match status" value="1"/>
</dbReference>
<dbReference type="OrthoDB" id="9806726at2"/>
<sequence length="238" mass="25994">MITLNNVVIGHQGKPVVSPVSGRFEPHSLTAIIGANGTGKSTLLKTIAGLLPPLAGELMFAERAKPHIGYLPQQAEIDRQFPVNVLDVAAMGCWPKIGFLRSINRIARQRIHQAIERVGLTSIQRQPIEALSGGQFQRLMFARLLVQDAPLMLLDEPFTGIDGETCSLLMDVIKQLHAEGRTLIVVLHNLELVQQHFPHTLCLGSSDIRWGDTREVIPRAWVDPAMSLAGSPMLPGAS</sequence>
<dbReference type="PANTHER" id="PTHR42734:SF5">
    <property type="entry name" value="IRON TRANSPORT SYSTEM ATP-BINDING PROTEIN HI_0361-RELATED"/>
    <property type="match status" value="1"/>
</dbReference>
<dbReference type="GO" id="GO:0005524">
    <property type="term" value="F:ATP binding"/>
    <property type="evidence" value="ECO:0007669"/>
    <property type="project" value="UniProtKB-KW"/>
</dbReference>
<dbReference type="EMBL" id="SMCR01000007">
    <property type="protein sequence ID" value="TCV94422.1"/>
    <property type="molecule type" value="Genomic_DNA"/>
</dbReference>
<gene>
    <name evidence="6" type="ORF">EDC52_107165</name>
</gene>
<reference evidence="6 7" key="1">
    <citation type="submission" date="2019-03" db="EMBL/GenBank/DDBJ databases">
        <title>Genomic Encyclopedia of Type Strains, Phase IV (KMG-IV): sequencing the most valuable type-strain genomes for metagenomic binning, comparative biology and taxonomic classification.</title>
        <authorList>
            <person name="Goeker M."/>
        </authorList>
    </citation>
    <scope>NUCLEOTIDE SEQUENCE [LARGE SCALE GENOMIC DNA]</scope>
    <source>
        <strain evidence="6 7">DSM 19580</strain>
    </source>
</reference>
<comment type="caution">
    <text evidence="6">The sequence shown here is derived from an EMBL/GenBank/DDBJ whole genome shotgun (WGS) entry which is preliminary data.</text>
</comment>
<feature type="domain" description="ABC transporter" evidence="5">
    <location>
        <begin position="2"/>
        <end position="229"/>
    </location>
</feature>
<dbReference type="InterPro" id="IPR003593">
    <property type="entry name" value="AAA+_ATPase"/>
</dbReference>
<protein>
    <submittedName>
        <fullName evidence="6">Zinc/manganese transport system ATP-binding protein</fullName>
    </submittedName>
</protein>
<evidence type="ECO:0000259" key="5">
    <source>
        <dbReference type="PROSITE" id="PS50893"/>
    </source>
</evidence>
<keyword evidence="2" id="KW-0813">Transport</keyword>
<keyword evidence="4 6" id="KW-0067">ATP-binding</keyword>
<keyword evidence="7" id="KW-1185">Reference proteome</keyword>
<dbReference type="GO" id="GO:0016887">
    <property type="term" value="F:ATP hydrolysis activity"/>
    <property type="evidence" value="ECO:0007669"/>
    <property type="project" value="InterPro"/>
</dbReference>
<organism evidence="6 7">
    <name type="scientific">Biostraticola tofi</name>
    <dbReference type="NCBI Taxonomy" id="466109"/>
    <lineage>
        <taxon>Bacteria</taxon>
        <taxon>Pseudomonadati</taxon>
        <taxon>Pseudomonadota</taxon>
        <taxon>Gammaproteobacteria</taxon>
        <taxon>Enterobacterales</taxon>
        <taxon>Bruguierivoracaceae</taxon>
        <taxon>Biostraticola</taxon>
    </lineage>
</organism>
<dbReference type="PANTHER" id="PTHR42734">
    <property type="entry name" value="METAL TRANSPORT SYSTEM ATP-BINDING PROTEIN TM_0124-RELATED"/>
    <property type="match status" value="1"/>
</dbReference>
<dbReference type="SUPFAM" id="SSF52540">
    <property type="entry name" value="P-loop containing nucleoside triphosphate hydrolases"/>
    <property type="match status" value="1"/>
</dbReference>
<dbReference type="Proteomes" id="UP000295719">
    <property type="component" value="Unassembled WGS sequence"/>
</dbReference>
<evidence type="ECO:0000313" key="7">
    <source>
        <dbReference type="Proteomes" id="UP000295719"/>
    </source>
</evidence>
<dbReference type="Pfam" id="PF00005">
    <property type="entry name" value="ABC_tran"/>
    <property type="match status" value="1"/>
</dbReference>
<evidence type="ECO:0000256" key="4">
    <source>
        <dbReference type="ARBA" id="ARBA00022840"/>
    </source>
</evidence>
<dbReference type="InterPro" id="IPR050153">
    <property type="entry name" value="Metal_Ion_Import_ABC"/>
</dbReference>
<dbReference type="PROSITE" id="PS50893">
    <property type="entry name" value="ABC_TRANSPORTER_2"/>
    <property type="match status" value="1"/>
</dbReference>
<proteinExistence type="inferred from homology"/>
<dbReference type="InterPro" id="IPR003439">
    <property type="entry name" value="ABC_transporter-like_ATP-bd"/>
</dbReference>
<dbReference type="InterPro" id="IPR027417">
    <property type="entry name" value="P-loop_NTPase"/>
</dbReference>
<dbReference type="Gene3D" id="3.40.50.300">
    <property type="entry name" value="P-loop containing nucleotide triphosphate hydrolases"/>
    <property type="match status" value="1"/>
</dbReference>
<dbReference type="InterPro" id="IPR017871">
    <property type="entry name" value="ABC_transporter-like_CS"/>
</dbReference>